<evidence type="ECO:0000256" key="3">
    <source>
        <dbReference type="ARBA" id="ARBA00022737"/>
    </source>
</evidence>
<feature type="compositionally biased region" description="Basic and acidic residues" evidence="6">
    <location>
        <begin position="171"/>
        <end position="189"/>
    </location>
</feature>
<feature type="domain" description="Integrase catalytic" evidence="8">
    <location>
        <begin position="1"/>
        <end position="86"/>
    </location>
</feature>
<feature type="domain" description="EGF-like" evidence="7">
    <location>
        <begin position="641"/>
        <end position="678"/>
    </location>
</feature>
<evidence type="ECO:0000313" key="9">
    <source>
        <dbReference type="EMBL" id="KRX33914.1"/>
    </source>
</evidence>
<accession>A0A0V0T4G0</accession>
<dbReference type="GO" id="GO:0003676">
    <property type="term" value="F:nucleic acid binding"/>
    <property type="evidence" value="ECO:0007669"/>
    <property type="project" value="InterPro"/>
</dbReference>
<feature type="disulfide bond" evidence="5">
    <location>
        <begin position="707"/>
        <end position="716"/>
    </location>
</feature>
<dbReference type="InterPro" id="IPR001584">
    <property type="entry name" value="Integrase_cat-core"/>
</dbReference>
<dbReference type="GO" id="GO:0007157">
    <property type="term" value="P:heterophilic cell-cell adhesion via plasma membrane cell adhesion molecules"/>
    <property type="evidence" value="ECO:0007669"/>
    <property type="project" value="TreeGrafter"/>
</dbReference>
<dbReference type="InterPro" id="IPR036397">
    <property type="entry name" value="RNaseH_sf"/>
</dbReference>
<name>A0A0V0T4G0_9BILA</name>
<dbReference type="InterPro" id="IPR012337">
    <property type="entry name" value="RNaseH-like_sf"/>
</dbReference>
<dbReference type="GO" id="GO:0045197">
    <property type="term" value="P:establishment or maintenance of epithelial cell apical/basal polarity"/>
    <property type="evidence" value="ECO:0007669"/>
    <property type="project" value="TreeGrafter"/>
</dbReference>
<dbReference type="SUPFAM" id="SSF57196">
    <property type="entry name" value="EGF/Laminin"/>
    <property type="match status" value="3"/>
</dbReference>
<dbReference type="GO" id="GO:0032991">
    <property type="term" value="C:protein-containing complex"/>
    <property type="evidence" value="ECO:0007669"/>
    <property type="project" value="TreeGrafter"/>
</dbReference>
<dbReference type="PROSITE" id="PS00022">
    <property type="entry name" value="EGF_1"/>
    <property type="match status" value="3"/>
</dbReference>
<sequence length="811" mass="92642">MKAFTRYYIWWLDCDRDIQTFVEKCYPCQLNPENVLDQPLFSWNAPYGIPATIVTDNGPAFRSQEFRDFCGQNGIKHIPTSPNTPYKTTGRFPAELQVGKRLPTLLDRTKPNLSIKRDIEIWKRKMYQDRMSKIREFRIGEEVWSPGIIDHQTAELSYEVLVAGERKRKHADQLTKRNGAMDEPNRSEENDTSSSCKRYIPEKWQDYIILPTQKKTVLMAVTKVLLVVSVIWLLMGGSADGGCPVSSTWDNYGGRKLDDGGCLTVVDMFEFKKFYGQVTIDDLHRFCARSFKGGKLLSFTDSQKLQMLDGINFKQAVASNILIHPGVRIFETNITMKKNVHVEKCGQTERLSCDGYPYEYISNGNGTVDGMLFKCAKNGCCNNTDCDETVSVLTYESTLLANFPDLSHGSYCRCLLLNSTFLTWNLSNDHIYDCDDMKCDVFICQNDEYADCNETRVEKCTYSSEAGECKEFTYEVISEKEYPYGRDCEERNYGESCLCPCVGTWTEWSIASETCGKVVSNRYRPSLDMVSKNESCDGAKISCCKETKVDFVVCDHYKYTRVEYEMFKEKCERHNGSVKASEKELVCVCLRDEQFGEFCEKTADLCSERKWCLNGGTCRNYRGNYRCHCTNGFSGMNCSDVVEVCLSNEHCHNEGVCVLLESDSLCECDDQFFGTNCELKIGSCEKAACQNDATCLQVMNNAYRCDCSYKYSGTFCEKELSITDIYIRLITNSLAFQAIRGHHIRKETSFERVLRTGLEQRKAVIAQYDAKHKFGNEKGNTQKSSSSAVGRSILENFEYGINHRFHHQLQK</sequence>
<dbReference type="InterPro" id="IPR000742">
    <property type="entry name" value="EGF"/>
</dbReference>
<dbReference type="Pfam" id="PF00008">
    <property type="entry name" value="EGF"/>
    <property type="match status" value="1"/>
</dbReference>
<dbReference type="InterPro" id="IPR051022">
    <property type="entry name" value="Notch_Cell-Fate_Det"/>
</dbReference>
<dbReference type="SUPFAM" id="SSF53098">
    <property type="entry name" value="Ribonuclease H-like"/>
    <property type="match status" value="1"/>
</dbReference>
<keyword evidence="10" id="KW-1185">Reference proteome</keyword>
<evidence type="ECO:0000259" key="8">
    <source>
        <dbReference type="PROSITE" id="PS50994"/>
    </source>
</evidence>
<dbReference type="STRING" id="144512.A0A0V0T4G0"/>
<dbReference type="Gene3D" id="3.30.420.10">
    <property type="entry name" value="Ribonuclease H-like superfamily/Ribonuclease H"/>
    <property type="match status" value="1"/>
</dbReference>
<evidence type="ECO:0000259" key="7">
    <source>
        <dbReference type="PROSITE" id="PS50026"/>
    </source>
</evidence>
<feature type="domain" description="EGF-like" evidence="7">
    <location>
        <begin position="602"/>
        <end position="639"/>
    </location>
</feature>
<evidence type="ECO:0000256" key="4">
    <source>
        <dbReference type="ARBA" id="ARBA00023157"/>
    </source>
</evidence>
<comment type="caution">
    <text evidence="9">The sequence shown here is derived from an EMBL/GenBank/DDBJ whole genome shotgun (WGS) entry which is preliminary data.</text>
</comment>
<proteinExistence type="predicted"/>
<dbReference type="AlphaFoldDB" id="A0A0V0T4G0"/>
<feature type="region of interest" description="Disordered" evidence="6">
    <location>
        <begin position="171"/>
        <end position="194"/>
    </location>
</feature>
<dbReference type="PANTHER" id="PTHR24049">
    <property type="entry name" value="CRUMBS FAMILY MEMBER"/>
    <property type="match status" value="1"/>
</dbReference>
<dbReference type="CDD" id="cd00054">
    <property type="entry name" value="EGF_CA"/>
    <property type="match status" value="2"/>
</dbReference>
<dbReference type="GO" id="GO:0015074">
    <property type="term" value="P:DNA integration"/>
    <property type="evidence" value="ECO:0007669"/>
    <property type="project" value="InterPro"/>
</dbReference>
<dbReference type="PANTHER" id="PTHR24049:SF22">
    <property type="entry name" value="DROSOPHILA CRUMBS HOMOLOG"/>
    <property type="match status" value="1"/>
</dbReference>
<feature type="disulfide bond" evidence="5">
    <location>
        <begin position="629"/>
        <end position="638"/>
    </location>
</feature>
<dbReference type="Proteomes" id="UP000055048">
    <property type="component" value="Unassembled WGS sequence"/>
</dbReference>
<dbReference type="PROSITE" id="PS50994">
    <property type="entry name" value="INTEGRASE"/>
    <property type="match status" value="1"/>
</dbReference>
<protein>
    <submittedName>
        <fullName evidence="9">Delta-like protein C</fullName>
    </submittedName>
</protein>
<keyword evidence="3" id="KW-0677">Repeat</keyword>
<dbReference type="OrthoDB" id="5812963at2759"/>
<keyword evidence="4 5" id="KW-1015">Disulfide bond</keyword>
<keyword evidence="2" id="KW-0732">Signal</keyword>
<reference evidence="9 10" key="1">
    <citation type="submission" date="2015-01" db="EMBL/GenBank/DDBJ databases">
        <title>Evolution of Trichinella species and genotypes.</title>
        <authorList>
            <person name="Korhonen P.K."/>
            <person name="Edoardo P."/>
            <person name="Giuseppe L.R."/>
            <person name="Gasser R.B."/>
        </authorList>
    </citation>
    <scope>NUCLEOTIDE SEQUENCE [LARGE SCALE GENOMIC DNA]</scope>
    <source>
        <strain evidence="9">ISS417</strain>
    </source>
</reference>
<dbReference type="InterPro" id="IPR000152">
    <property type="entry name" value="EGF-type_Asp/Asn_hydroxyl_site"/>
</dbReference>
<dbReference type="Gene3D" id="2.10.25.10">
    <property type="entry name" value="Laminin"/>
    <property type="match status" value="3"/>
</dbReference>
<feature type="domain" description="EGF-like" evidence="7">
    <location>
        <begin position="680"/>
        <end position="717"/>
    </location>
</feature>
<dbReference type="EMBL" id="JYDJ01000677">
    <property type="protein sequence ID" value="KRX33914.1"/>
    <property type="molecule type" value="Genomic_DNA"/>
</dbReference>
<evidence type="ECO:0000313" key="10">
    <source>
        <dbReference type="Proteomes" id="UP000055048"/>
    </source>
</evidence>
<feature type="disulfide bond" evidence="5">
    <location>
        <begin position="668"/>
        <end position="677"/>
    </location>
</feature>
<keyword evidence="1 5" id="KW-0245">EGF-like domain</keyword>
<organism evidence="9 10">
    <name type="scientific">Trichinella murrelli</name>
    <dbReference type="NCBI Taxonomy" id="144512"/>
    <lineage>
        <taxon>Eukaryota</taxon>
        <taxon>Metazoa</taxon>
        <taxon>Ecdysozoa</taxon>
        <taxon>Nematoda</taxon>
        <taxon>Enoplea</taxon>
        <taxon>Dorylaimia</taxon>
        <taxon>Trichinellida</taxon>
        <taxon>Trichinellidae</taxon>
        <taxon>Trichinella</taxon>
    </lineage>
</organism>
<dbReference type="GO" id="GO:0005886">
    <property type="term" value="C:plasma membrane"/>
    <property type="evidence" value="ECO:0007669"/>
    <property type="project" value="TreeGrafter"/>
</dbReference>
<evidence type="ECO:0000256" key="6">
    <source>
        <dbReference type="SAM" id="MobiDB-lite"/>
    </source>
</evidence>
<dbReference type="SMART" id="SM00181">
    <property type="entry name" value="EGF"/>
    <property type="match status" value="3"/>
</dbReference>
<dbReference type="SMART" id="SM00179">
    <property type="entry name" value="EGF_CA"/>
    <property type="match status" value="2"/>
</dbReference>
<evidence type="ECO:0000256" key="2">
    <source>
        <dbReference type="ARBA" id="ARBA00022729"/>
    </source>
</evidence>
<dbReference type="GO" id="GO:0005509">
    <property type="term" value="F:calcium ion binding"/>
    <property type="evidence" value="ECO:0007669"/>
    <property type="project" value="InterPro"/>
</dbReference>
<dbReference type="PROSITE" id="PS01186">
    <property type="entry name" value="EGF_2"/>
    <property type="match status" value="1"/>
</dbReference>
<dbReference type="PROSITE" id="PS50026">
    <property type="entry name" value="EGF_3"/>
    <property type="match status" value="3"/>
</dbReference>
<dbReference type="PROSITE" id="PS00010">
    <property type="entry name" value="ASX_HYDROXYL"/>
    <property type="match status" value="1"/>
</dbReference>
<dbReference type="InterPro" id="IPR001881">
    <property type="entry name" value="EGF-like_Ca-bd_dom"/>
</dbReference>
<evidence type="ECO:0000256" key="5">
    <source>
        <dbReference type="PROSITE-ProRule" id="PRU00076"/>
    </source>
</evidence>
<comment type="caution">
    <text evidence="5">Lacks conserved residue(s) required for the propagation of feature annotation.</text>
</comment>
<gene>
    <name evidence="9" type="primary">dlc</name>
    <name evidence="9" type="ORF">T05_9239</name>
</gene>
<evidence type="ECO:0000256" key="1">
    <source>
        <dbReference type="ARBA" id="ARBA00022536"/>
    </source>
</evidence>